<evidence type="ECO:0000313" key="3">
    <source>
        <dbReference type="EMBL" id="KAJ5712437.1"/>
    </source>
</evidence>
<accession>A0AAD6HFM0</accession>
<dbReference type="InterPro" id="IPR051414">
    <property type="entry name" value="Adenylate-forming_Reductase"/>
</dbReference>
<dbReference type="PANTHER" id="PTHR43439">
    <property type="entry name" value="PHENYLACETATE-COENZYME A LIGASE"/>
    <property type="match status" value="1"/>
</dbReference>
<gene>
    <name evidence="3" type="ORF">N7493_008905</name>
</gene>
<reference evidence="3" key="2">
    <citation type="submission" date="2023-01" db="EMBL/GenBank/DDBJ databases">
        <authorList>
            <person name="Petersen C."/>
        </authorList>
    </citation>
    <scope>NUCLEOTIDE SEQUENCE</scope>
    <source>
        <strain evidence="3">IBT 17514</strain>
    </source>
</reference>
<dbReference type="EMBL" id="JAQJAN010000013">
    <property type="protein sequence ID" value="KAJ5712437.1"/>
    <property type="molecule type" value="Genomic_DNA"/>
</dbReference>
<sequence length="504" mass="55453">MSSASTIFPLPGVEHGKRVLTSVIEQRAESKDDVWVSLPVDETDLSLGFKDITFWQFKNAANQAANWLNQNLSASKPFECFAYAGPKDLRYPILAAAAAKVQKVMVLPSPLVTPAAQSKIFAAKGCTIDLRPEEMAESVAGILKDENASHMQTVTVPPLEQFLNETEATPVNYSKTWEEGQDDPWLRHGLVITWNHWTGNPKSITYSQSMMAVVDTAAALPAVIGPAGPPNPATIAQVIKYGRVEGALLPPVLIDALCLSPDGIEALKGLKYIHYAGAPLSAKSGELLAPHVKLVPSIGSTECSGYFMVMHCKPDAWGYLAFQEHAGAKFEQQTNDLHELVFVRDPSCEMQMIFKTYPNRDRFETNDLWVEHPTEKGLWKIIGRSDDYVCFSHGDGMHASLLESEITAHPRVKNVLIGGNGRSAPILLVEFVEDSENGSRETQLESLRPYVEKLNARCHQSVQVSLDKVIIASKQKPFLTTSKGSVARLQTLRLYGDEIDALFP</sequence>
<name>A0AAD6HFM0_9EURO</name>
<dbReference type="SUPFAM" id="SSF56801">
    <property type="entry name" value="Acetyl-CoA synthetase-like"/>
    <property type="match status" value="1"/>
</dbReference>
<evidence type="ECO:0000256" key="1">
    <source>
        <dbReference type="ARBA" id="ARBA00022450"/>
    </source>
</evidence>
<dbReference type="Gene3D" id="3.40.50.12780">
    <property type="entry name" value="N-terminal domain of ligase-like"/>
    <property type="match status" value="1"/>
</dbReference>
<evidence type="ECO:0000313" key="4">
    <source>
        <dbReference type="Proteomes" id="UP001215712"/>
    </source>
</evidence>
<keyword evidence="1" id="KW-0596">Phosphopantetheine</keyword>
<proteinExistence type="predicted"/>
<dbReference type="InterPro" id="IPR042099">
    <property type="entry name" value="ANL_N_sf"/>
</dbReference>
<organism evidence="3 4">
    <name type="scientific">Penicillium malachiteum</name>
    <dbReference type="NCBI Taxonomy" id="1324776"/>
    <lineage>
        <taxon>Eukaryota</taxon>
        <taxon>Fungi</taxon>
        <taxon>Dikarya</taxon>
        <taxon>Ascomycota</taxon>
        <taxon>Pezizomycotina</taxon>
        <taxon>Eurotiomycetes</taxon>
        <taxon>Eurotiomycetidae</taxon>
        <taxon>Eurotiales</taxon>
        <taxon>Aspergillaceae</taxon>
        <taxon>Penicillium</taxon>
    </lineage>
</organism>
<comment type="caution">
    <text evidence="3">The sequence shown here is derived from an EMBL/GenBank/DDBJ whole genome shotgun (WGS) entry which is preliminary data.</text>
</comment>
<evidence type="ECO:0008006" key="5">
    <source>
        <dbReference type="Google" id="ProtNLM"/>
    </source>
</evidence>
<protein>
    <recommendedName>
        <fullName evidence="5">AMP-dependent synthetase/ligase domain-containing protein</fullName>
    </recommendedName>
</protein>
<dbReference type="Gene3D" id="3.40.50.980">
    <property type="match status" value="1"/>
</dbReference>
<dbReference type="Proteomes" id="UP001215712">
    <property type="component" value="Unassembled WGS sequence"/>
</dbReference>
<reference evidence="3" key="1">
    <citation type="journal article" date="2023" name="IMA Fungus">
        <title>Comparative genomic study of the Penicillium genus elucidates a diverse pangenome and 15 lateral gene transfer events.</title>
        <authorList>
            <person name="Petersen C."/>
            <person name="Sorensen T."/>
            <person name="Nielsen M.R."/>
            <person name="Sondergaard T.E."/>
            <person name="Sorensen J.L."/>
            <person name="Fitzpatrick D.A."/>
            <person name="Frisvad J.C."/>
            <person name="Nielsen K.L."/>
        </authorList>
    </citation>
    <scope>NUCLEOTIDE SEQUENCE</scope>
    <source>
        <strain evidence="3">IBT 17514</strain>
    </source>
</reference>
<evidence type="ECO:0000256" key="2">
    <source>
        <dbReference type="ARBA" id="ARBA00022553"/>
    </source>
</evidence>
<dbReference type="PANTHER" id="PTHR43439:SF2">
    <property type="entry name" value="ENZYME, PUTATIVE (JCVI)-RELATED"/>
    <property type="match status" value="1"/>
</dbReference>
<dbReference type="AlphaFoldDB" id="A0AAD6HFM0"/>
<keyword evidence="4" id="KW-1185">Reference proteome</keyword>
<dbReference type="Pfam" id="PF23562">
    <property type="entry name" value="AMP-binding_C_3"/>
    <property type="match status" value="1"/>
</dbReference>
<keyword evidence="2" id="KW-0597">Phosphoprotein</keyword>